<reference evidence="2 3" key="1">
    <citation type="journal article" date="2019" name="Commun. Biol.">
        <title>The bagworm genome reveals a unique fibroin gene that provides high tensile strength.</title>
        <authorList>
            <person name="Kono N."/>
            <person name="Nakamura H."/>
            <person name="Ohtoshi R."/>
            <person name="Tomita M."/>
            <person name="Numata K."/>
            <person name="Arakawa K."/>
        </authorList>
    </citation>
    <scope>NUCLEOTIDE SEQUENCE [LARGE SCALE GENOMIC DNA]</scope>
</reference>
<dbReference type="Proteomes" id="UP000299102">
    <property type="component" value="Unassembled WGS sequence"/>
</dbReference>
<feature type="compositionally biased region" description="Pro residues" evidence="1">
    <location>
        <begin position="28"/>
        <end position="49"/>
    </location>
</feature>
<evidence type="ECO:0000313" key="2">
    <source>
        <dbReference type="EMBL" id="GBP67456.1"/>
    </source>
</evidence>
<feature type="region of interest" description="Disordered" evidence="1">
    <location>
        <begin position="27"/>
        <end position="62"/>
    </location>
</feature>
<sequence>MSTFILRAAFYEDEPLPVANAHALHAAPPQPALQPPAAPSQAPAAPPVPFAHTKDDALNQAESKLNEDKLQVVLREFVADVLCPGEILKSTFTNNQSEHPEL</sequence>
<dbReference type="AlphaFoldDB" id="A0A4C1XTZ1"/>
<comment type="caution">
    <text evidence="2">The sequence shown here is derived from an EMBL/GenBank/DDBJ whole genome shotgun (WGS) entry which is preliminary data.</text>
</comment>
<keyword evidence="3" id="KW-1185">Reference proteome</keyword>
<dbReference type="EMBL" id="BGZK01000984">
    <property type="protein sequence ID" value="GBP67456.1"/>
    <property type="molecule type" value="Genomic_DNA"/>
</dbReference>
<protein>
    <submittedName>
        <fullName evidence="2">Uncharacterized protein</fullName>
    </submittedName>
</protein>
<gene>
    <name evidence="2" type="ORF">EVAR_49350_1</name>
</gene>
<proteinExistence type="predicted"/>
<accession>A0A4C1XTZ1</accession>
<evidence type="ECO:0000256" key="1">
    <source>
        <dbReference type="SAM" id="MobiDB-lite"/>
    </source>
</evidence>
<organism evidence="2 3">
    <name type="scientific">Eumeta variegata</name>
    <name type="common">Bagworm moth</name>
    <name type="synonym">Eumeta japonica</name>
    <dbReference type="NCBI Taxonomy" id="151549"/>
    <lineage>
        <taxon>Eukaryota</taxon>
        <taxon>Metazoa</taxon>
        <taxon>Ecdysozoa</taxon>
        <taxon>Arthropoda</taxon>
        <taxon>Hexapoda</taxon>
        <taxon>Insecta</taxon>
        <taxon>Pterygota</taxon>
        <taxon>Neoptera</taxon>
        <taxon>Endopterygota</taxon>
        <taxon>Lepidoptera</taxon>
        <taxon>Glossata</taxon>
        <taxon>Ditrysia</taxon>
        <taxon>Tineoidea</taxon>
        <taxon>Psychidae</taxon>
        <taxon>Oiketicinae</taxon>
        <taxon>Eumeta</taxon>
    </lineage>
</organism>
<name>A0A4C1XTZ1_EUMVA</name>
<evidence type="ECO:0000313" key="3">
    <source>
        <dbReference type="Proteomes" id="UP000299102"/>
    </source>
</evidence>